<protein>
    <submittedName>
        <fullName evidence="1">Uncharacterized protein</fullName>
    </submittedName>
</protein>
<keyword evidence="2" id="KW-1185">Reference proteome</keyword>
<evidence type="ECO:0000313" key="2">
    <source>
        <dbReference type="Proteomes" id="UP000304900"/>
    </source>
</evidence>
<organism evidence="1 2">
    <name type="scientific">Dyadobacter frigoris</name>
    <dbReference type="NCBI Taxonomy" id="2576211"/>
    <lineage>
        <taxon>Bacteria</taxon>
        <taxon>Pseudomonadati</taxon>
        <taxon>Bacteroidota</taxon>
        <taxon>Cytophagia</taxon>
        <taxon>Cytophagales</taxon>
        <taxon>Spirosomataceae</taxon>
        <taxon>Dyadobacter</taxon>
    </lineage>
</organism>
<proteinExistence type="predicted"/>
<dbReference type="AlphaFoldDB" id="A0A4U6CS13"/>
<comment type="caution">
    <text evidence="1">The sequence shown here is derived from an EMBL/GenBank/DDBJ whole genome shotgun (WGS) entry which is preliminary data.</text>
</comment>
<gene>
    <name evidence="1" type="ORF">FDK13_30470</name>
</gene>
<dbReference type="EMBL" id="SZVO01000020">
    <property type="protein sequence ID" value="TKT87372.1"/>
    <property type="molecule type" value="Genomic_DNA"/>
</dbReference>
<sequence length="131" mass="15259">MKANSPAWDLTPNLYLTSNQTEIIDCLVDHHEMPVKFEEDQVISFFSVTDLFLVLYFSKREDRGFQMYVVRDFSVNVNELILLHQLFDRLIIDGLSVGVLQKAQFQIDNIICMADTFRAMIHKDLANQIED</sequence>
<accession>A0A4U6CS13</accession>
<dbReference type="OrthoDB" id="962414at2"/>
<evidence type="ECO:0000313" key="1">
    <source>
        <dbReference type="EMBL" id="TKT87372.1"/>
    </source>
</evidence>
<dbReference type="RefSeq" id="WP_137343801.1">
    <property type="nucleotide sequence ID" value="NZ_BSQH01000016.1"/>
</dbReference>
<name>A0A4U6CS13_9BACT</name>
<reference evidence="1 2" key="1">
    <citation type="submission" date="2019-05" db="EMBL/GenBank/DDBJ databases">
        <title>Dyadobacter AR-3-8 sp. nov., isolated from arctic soil.</title>
        <authorList>
            <person name="Chaudhary D.K."/>
        </authorList>
    </citation>
    <scope>NUCLEOTIDE SEQUENCE [LARGE SCALE GENOMIC DNA]</scope>
    <source>
        <strain evidence="1 2">AR-3-8</strain>
    </source>
</reference>
<dbReference type="Proteomes" id="UP000304900">
    <property type="component" value="Unassembled WGS sequence"/>
</dbReference>